<dbReference type="EMBL" id="CP001275">
    <property type="protein sequence ID" value="ACM04485.1"/>
    <property type="molecule type" value="Genomic_DNA"/>
</dbReference>
<evidence type="ECO:0000313" key="4">
    <source>
        <dbReference type="Proteomes" id="UP000000447"/>
    </source>
</evidence>
<name>B9KYY2_THERP</name>
<comment type="similarity">
    <text evidence="1">Belongs to the DnaB/DnaD family.</text>
</comment>
<dbReference type="eggNOG" id="COG3935">
    <property type="taxonomic scope" value="Bacteria"/>
</dbReference>
<dbReference type="PANTHER" id="PTHR37293">
    <property type="entry name" value="PHAGE REPLICATION PROTEIN-RELATED"/>
    <property type="match status" value="1"/>
</dbReference>
<gene>
    <name evidence="3" type="ordered locus">trd_0691</name>
</gene>
<proteinExistence type="inferred from homology"/>
<feature type="domain" description="DnaB/C C-terminal" evidence="2">
    <location>
        <begin position="142"/>
        <end position="201"/>
    </location>
</feature>
<dbReference type="Pfam" id="PF07261">
    <property type="entry name" value="DnaB_2"/>
    <property type="match status" value="1"/>
</dbReference>
<dbReference type="HOGENOM" id="CLU_1160381_0_0_0"/>
<dbReference type="RefSeq" id="WP_012642082.1">
    <property type="nucleotide sequence ID" value="NC_011959.1"/>
</dbReference>
<accession>B9KYY2</accession>
<dbReference type="AlphaFoldDB" id="B9KYY2"/>
<dbReference type="STRING" id="309801.trd_0691"/>
<dbReference type="KEGG" id="tro:trd_0691"/>
<dbReference type="Proteomes" id="UP000000447">
    <property type="component" value="Chromosome"/>
</dbReference>
<evidence type="ECO:0000256" key="1">
    <source>
        <dbReference type="ARBA" id="ARBA00093462"/>
    </source>
</evidence>
<keyword evidence="4" id="KW-1185">Reference proteome</keyword>
<evidence type="ECO:0000313" key="3">
    <source>
        <dbReference type="EMBL" id="ACM04485.1"/>
    </source>
</evidence>
<evidence type="ECO:0000259" key="2">
    <source>
        <dbReference type="Pfam" id="PF07261"/>
    </source>
</evidence>
<protein>
    <submittedName>
        <fullName evidence="3">Putative dnaD/phage-associated domain protein</fullName>
    </submittedName>
</protein>
<dbReference type="SUPFAM" id="SSF158499">
    <property type="entry name" value="DnaD domain-like"/>
    <property type="match status" value="1"/>
</dbReference>
<dbReference type="InterPro" id="IPR053162">
    <property type="entry name" value="DnaD"/>
</dbReference>
<organism evidence="3 4">
    <name type="scientific">Thermomicrobium roseum (strain ATCC 27502 / DSM 5159 / P-2)</name>
    <dbReference type="NCBI Taxonomy" id="309801"/>
    <lineage>
        <taxon>Bacteria</taxon>
        <taxon>Pseudomonadati</taxon>
        <taxon>Thermomicrobiota</taxon>
        <taxon>Thermomicrobia</taxon>
        <taxon>Thermomicrobiales</taxon>
        <taxon>Thermomicrobiaceae</taxon>
        <taxon>Thermomicrobium</taxon>
    </lineage>
</organism>
<dbReference type="Gene3D" id="1.10.10.630">
    <property type="entry name" value="DnaD domain-like"/>
    <property type="match status" value="1"/>
</dbReference>
<dbReference type="InterPro" id="IPR034829">
    <property type="entry name" value="DnaD-like_sf"/>
</dbReference>
<sequence length="234" mass="25954">MERDAVGVPGCLPIDLAERLISQARDVATIKVVLATARLATLHGSSAIPIAALLSDSALRRGIRPGGTDRSPDQEIQRAIEVAVARGFLVRLRSSAPSGGTSEWVALATLSTIATARRDPAALLPIRLDIQQRIDVERPNVFALYEQNIGPLTPLIAEQLAEAIERYPAAWVEAAIVEAVHYGRRNWRYVQRILERWATEGRDHETHPRDQRARQLDPDKYLRGKYAPLFSETD</sequence>
<dbReference type="NCBIfam" id="TIGR01446">
    <property type="entry name" value="DnaD_dom"/>
    <property type="match status" value="1"/>
</dbReference>
<dbReference type="InterPro" id="IPR006343">
    <property type="entry name" value="DnaB/C_C"/>
</dbReference>
<reference evidence="3 4" key="1">
    <citation type="journal article" date="2009" name="PLoS ONE">
        <title>Complete genome sequence of the aerobic CO-oxidizing thermophile Thermomicrobium roseum.</title>
        <authorList>
            <person name="Wu D."/>
            <person name="Raymond J."/>
            <person name="Wu M."/>
            <person name="Chatterji S."/>
            <person name="Ren Q."/>
            <person name="Graham J.E."/>
            <person name="Bryant D.A."/>
            <person name="Robb F."/>
            <person name="Colman A."/>
            <person name="Tallon L.J."/>
            <person name="Badger J.H."/>
            <person name="Madupu R."/>
            <person name="Ward N.L."/>
            <person name="Eisen J.A."/>
        </authorList>
    </citation>
    <scope>NUCLEOTIDE SEQUENCE [LARGE SCALE GENOMIC DNA]</scope>
    <source>
        <strain evidence="4">ATCC 27502 / DSM 5159 / P-2</strain>
    </source>
</reference>
<dbReference type="PANTHER" id="PTHR37293:SF5">
    <property type="entry name" value="DNA REPLICATION PROTEIN"/>
    <property type="match status" value="1"/>
</dbReference>
<dbReference type="OrthoDB" id="9770238at2"/>